<evidence type="ECO:0000256" key="5">
    <source>
        <dbReference type="ARBA" id="ARBA00022679"/>
    </source>
</evidence>
<keyword evidence="5 15" id="KW-0808">Transferase</keyword>
<reference evidence="19" key="1">
    <citation type="submission" date="2023-03" db="EMBL/GenBank/DDBJ databases">
        <title>Massive genome expansion in bonnet fungi (Mycena s.s.) driven by repeated elements and novel gene families across ecological guilds.</title>
        <authorList>
            <consortium name="Lawrence Berkeley National Laboratory"/>
            <person name="Harder C.B."/>
            <person name="Miyauchi S."/>
            <person name="Viragh M."/>
            <person name="Kuo A."/>
            <person name="Thoen E."/>
            <person name="Andreopoulos B."/>
            <person name="Lu D."/>
            <person name="Skrede I."/>
            <person name="Drula E."/>
            <person name="Henrissat B."/>
            <person name="Morin E."/>
            <person name="Kohler A."/>
            <person name="Barry K."/>
            <person name="LaButti K."/>
            <person name="Morin E."/>
            <person name="Salamov A."/>
            <person name="Lipzen A."/>
            <person name="Mereny Z."/>
            <person name="Hegedus B."/>
            <person name="Baldrian P."/>
            <person name="Stursova M."/>
            <person name="Weitz H."/>
            <person name="Taylor A."/>
            <person name="Grigoriev I.V."/>
            <person name="Nagy L.G."/>
            <person name="Martin F."/>
            <person name="Kauserud H."/>
        </authorList>
    </citation>
    <scope>NUCLEOTIDE SEQUENCE</scope>
    <source>
        <strain evidence="19">9144</strain>
    </source>
</reference>
<evidence type="ECO:0000256" key="16">
    <source>
        <dbReference type="SAM" id="Coils"/>
    </source>
</evidence>
<feature type="region of interest" description="Disordered" evidence="17">
    <location>
        <begin position="218"/>
        <end position="253"/>
    </location>
</feature>
<dbReference type="Pfam" id="PF26095">
    <property type="entry name" value="CC_Bre1"/>
    <property type="match status" value="1"/>
</dbReference>
<gene>
    <name evidence="19" type="ORF">GGX14DRAFT_357728</name>
</gene>
<dbReference type="CDD" id="cd16499">
    <property type="entry name" value="RING-HC_Bre1-like"/>
    <property type="match status" value="1"/>
</dbReference>
<dbReference type="EC" id="2.3.2.27" evidence="15"/>
<dbReference type="GO" id="GO:0005634">
    <property type="term" value="C:nucleus"/>
    <property type="evidence" value="ECO:0007669"/>
    <property type="project" value="UniProtKB-SubCell"/>
</dbReference>
<dbReference type="InterPro" id="IPR013083">
    <property type="entry name" value="Znf_RING/FYVE/PHD"/>
</dbReference>
<dbReference type="Proteomes" id="UP001219525">
    <property type="component" value="Unassembled WGS sequence"/>
</dbReference>
<evidence type="ECO:0000256" key="17">
    <source>
        <dbReference type="SAM" id="MobiDB-lite"/>
    </source>
</evidence>
<sequence length="810" mass="90987">MESKKRPHAQEVDASVSKKRVLIGANDAPYVNGSVPDNEEPSDFDNLEMFRKEAIFRRMRHYSRENDRSQSRIAELERRKNACEAGLAAMAACWAQLVEAIRLVAKPEDLPLNTPNVQDIFDISSHISDLGPDLVSALEDSMRATRNLVTKVVNLGAGSGGDAYIRCQKAQTECVALRSEMQVINGKLRESDAQKSRYHEQLLAAEIAADRLRSKTVVATKPRSHVDSAEAASDATEEQQKPSSPAVSGLPSISSNIAINGHNGLVESEDRIHLADLREKEVTELRNEVAALTAKNKALVLNSKIPPVELITESPIYKVLLDHTSFLTHALSECQQENGRLSDELQAALESRREWQESVEANANQANQELKSMLAKRDTENARLRDQRDQQHAELVERKQKDGVKFASIKELESLVEARSARIVVLESQLTRLKAQLAANAGNEELMQFFFSGQLDDVAYIDGLKNRVLVAEQRAAAVNQTLSIFQDDHPNVVQHMEAEADALQKLAAANAKVEAYEKMFGNSSPPDVAQLTEKIRVQEGEITKLRLLNEQHAKEKAPVYSELDQLSTAWEALDKQLKRKVLDLKELEERLAKSGLDKAKSENKFFAAMRDKEQVETERKNLARNVEKQGKAVERLLESERNLAAQVMSLEKDLASVRRQYEARSAEVASLKFDQRELKALHEGDITKYTECRNLLTERDEEVANKKAELQTMSEELSLLKKQVERNTAKLLEKASGSSSTRELELEEELKKTMVLHLVSCAEFRDTVLTRCMHTFCRTCVDSRITTRQRKCPACNQPFTTGEVQTIYLQ</sequence>
<organism evidence="19 20">
    <name type="scientific">Mycena pura</name>
    <dbReference type="NCBI Taxonomy" id="153505"/>
    <lineage>
        <taxon>Eukaryota</taxon>
        <taxon>Fungi</taxon>
        <taxon>Dikarya</taxon>
        <taxon>Basidiomycota</taxon>
        <taxon>Agaricomycotina</taxon>
        <taxon>Agaricomycetes</taxon>
        <taxon>Agaricomycetidae</taxon>
        <taxon>Agaricales</taxon>
        <taxon>Marasmiineae</taxon>
        <taxon>Mycenaceae</taxon>
        <taxon>Mycena</taxon>
    </lineage>
</organism>
<dbReference type="GO" id="GO:0006325">
    <property type="term" value="P:chromatin organization"/>
    <property type="evidence" value="ECO:0007669"/>
    <property type="project" value="UniProtKB-KW"/>
</dbReference>
<proteinExistence type="inferred from homology"/>
<dbReference type="InterPro" id="IPR017907">
    <property type="entry name" value="Znf_RING_CS"/>
</dbReference>
<comment type="subcellular location">
    <subcellularLocation>
        <location evidence="2 15">Nucleus</location>
    </subcellularLocation>
</comment>
<evidence type="ECO:0000313" key="20">
    <source>
        <dbReference type="Proteomes" id="UP001219525"/>
    </source>
</evidence>
<dbReference type="InterPro" id="IPR013956">
    <property type="entry name" value="E3_ubiquit_lig_Bre1"/>
</dbReference>
<keyword evidence="9 15" id="KW-0862">Zinc</keyword>
<keyword evidence="6 15" id="KW-0479">Metal-binding</keyword>
<dbReference type="SUPFAM" id="SSF57850">
    <property type="entry name" value="RING/U-box"/>
    <property type="match status" value="1"/>
</dbReference>
<dbReference type="PANTHER" id="PTHR23163:SF0">
    <property type="entry name" value="E3 UBIQUITIN-PROTEIN LIGASE BRE1"/>
    <property type="match status" value="1"/>
</dbReference>
<accession>A0AAD6VN06</accession>
<dbReference type="EMBL" id="JARJCW010000013">
    <property type="protein sequence ID" value="KAJ7217867.1"/>
    <property type="molecule type" value="Genomic_DNA"/>
</dbReference>
<evidence type="ECO:0000256" key="12">
    <source>
        <dbReference type="ARBA" id="ARBA00023242"/>
    </source>
</evidence>
<evidence type="ECO:0000256" key="11">
    <source>
        <dbReference type="ARBA" id="ARBA00023054"/>
    </source>
</evidence>
<comment type="function">
    <text evidence="13">E3 ubiquitin-protein ligase that mediates monoubiquitination of histone H2B to form H2BK123ub1. H2BK123ub1 gives a specific tag for epigenetic transcriptional activation and is also a prerequisite for H3K4me and H3K79me formation.</text>
</comment>
<dbReference type="PROSITE" id="PS00518">
    <property type="entry name" value="ZF_RING_1"/>
    <property type="match status" value="1"/>
</dbReference>
<comment type="catalytic activity">
    <reaction evidence="1 15">
        <text>S-ubiquitinyl-[E2 ubiquitin-conjugating enzyme]-L-cysteine + [acceptor protein]-L-lysine = [E2 ubiquitin-conjugating enzyme]-L-cysteine + N(6)-ubiquitinyl-[acceptor protein]-L-lysine.</text>
        <dbReference type="EC" id="2.3.2.27"/>
    </reaction>
</comment>
<evidence type="ECO:0000256" key="1">
    <source>
        <dbReference type="ARBA" id="ARBA00000900"/>
    </source>
</evidence>
<evidence type="ECO:0000313" key="19">
    <source>
        <dbReference type="EMBL" id="KAJ7217867.1"/>
    </source>
</evidence>
<dbReference type="Pfam" id="PF08647">
    <property type="entry name" value="BRE1"/>
    <property type="match status" value="1"/>
</dbReference>
<feature type="domain" description="RING-type" evidence="18">
    <location>
        <begin position="761"/>
        <end position="796"/>
    </location>
</feature>
<evidence type="ECO:0000256" key="7">
    <source>
        <dbReference type="ARBA" id="ARBA00022771"/>
    </source>
</evidence>
<dbReference type="GO" id="GO:0008270">
    <property type="term" value="F:zinc ion binding"/>
    <property type="evidence" value="ECO:0007669"/>
    <property type="project" value="UniProtKB-KW"/>
</dbReference>
<name>A0AAD6VN06_9AGAR</name>
<feature type="coiled-coil region" evidence="16">
    <location>
        <begin position="696"/>
        <end position="730"/>
    </location>
</feature>
<evidence type="ECO:0000256" key="8">
    <source>
        <dbReference type="ARBA" id="ARBA00022786"/>
    </source>
</evidence>
<dbReference type="InterPro" id="IPR018957">
    <property type="entry name" value="Znf_C3HC4_RING-type"/>
</dbReference>
<dbReference type="PANTHER" id="PTHR23163">
    <property type="entry name" value="RING FINGER PROTEIN-RELATED"/>
    <property type="match status" value="1"/>
</dbReference>
<evidence type="ECO:0000256" key="13">
    <source>
        <dbReference type="ARBA" id="ARBA00059679"/>
    </source>
</evidence>
<evidence type="ECO:0000256" key="9">
    <source>
        <dbReference type="ARBA" id="ARBA00022833"/>
    </source>
</evidence>
<feature type="coiled-coil region" evidence="16">
    <location>
        <begin position="499"/>
        <end position="660"/>
    </location>
</feature>
<evidence type="ECO:0000256" key="14">
    <source>
        <dbReference type="PROSITE-ProRule" id="PRU00175"/>
    </source>
</evidence>
<keyword evidence="8 15" id="KW-0833">Ubl conjugation pathway</keyword>
<dbReference type="AlphaFoldDB" id="A0AAD6VN06"/>
<dbReference type="InterPro" id="IPR001841">
    <property type="entry name" value="Znf_RING"/>
</dbReference>
<keyword evidence="20" id="KW-1185">Reference proteome</keyword>
<feature type="compositionally biased region" description="Polar residues" evidence="17">
    <location>
        <begin position="241"/>
        <end position="253"/>
    </location>
</feature>
<comment type="similarity">
    <text evidence="4 15">Belongs to the BRE1 family.</text>
</comment>
<feature type="coiled-coil region" evidence="16">
    <location>
        <begin position="331"/>
        <end position="387"/>
    </location>
</feature>
<feature type="coiled-coil region" evidence="16">
    <location>
        <begin position="59"/>
        <end position="86"/>
    </location>
</feature>
<feature type="region of interest" description="Disordered" evidence="17">
    <location>
        <begin position="1"/>
        <end position="20"/>
    </location>
</feature>
<evidence type="ECO:0000256" key="2">
    <source>
        <dbReference type="ARBA" id="ARBA00004123"/>
    </source>
</evidence>
<dbReference type="Pfam" id="PF00097">
    <property type="entry name" value="zf-C3HC4"/>
    <property type="match status" value="1"/>
</dbReference>
<feature type="compositionally biased region" description="Basic and acidic residues" evidence="17">
    <location>
        <begin position="1"/>
        <end position="11"/>
    </location>
</feature>
<comment type="pathway">
    <text evidence="3 15">Protein modification; protein ubiquitination.</text>
</comment>
<keyword evidence="7 14" id="KW-0863">Zinc-finger</keyword>
<evidence type="ECO:0000256" key="10">
    <source>
        <dbReference type="ARBA" id="ARBA00022853"/>
    </source>
</evidence>
<evidence type="ECO:0000256" key="3">
    <source>
        <dbReference type="ARBA" id="ARBA00004906"/>
    </source>
</evidence>
<dbReference type="Gene3D" id="3.30.40.10">
    <property type="entry name" value="Zinc/RING finger domain, C3HC4 (zinc finger)"/>
    <property type="match status" value="1"/>
</dbReference>
<evidence type="ECO:0000256" key="15">
    <source>
        <dbReference type="RuleBase" id="RU365038"/>
    </source>
</evidence>
<dbReference type="GO" id="GO:0033503">
    <property type="term" value="C:HULC complex"/>
    <property type="evidence" value="ECO:0007669"/>
    <property type="project" value="TreeGrafter"/>
</dbReference>
<evidence type="ECO:0000256" key="4">
    <source>
        <dbReference type="ARBA" id="ARBA00005555"/>
    </source>
</evidence>
<protein>
    <recommendedName>
        <fullName evidence="15">E3 ubiquitin protein ligase</fullName>
        <ecNumber evidence="15">2.3.2.27</ecNumber>
    </recommendedName>
</protein>
<keyword evidence="12 15" id="KW-0539">Nucleus</keyword>
<dbReference type="GO" id="GO:0016567">
    <property type="term" value="P:protein ubiquitination"/>
    <property type="evidence" value="ECO:0007669"/>
    <property type="project" value="UniProtKB-UniRule"/>
</dbReference>
<evidence type="ECO:0000256" key="6">
    <source>
        <dbReference type="ARBA" id="ARBA00022723"/>
    </source>
</evidence>
<comment type="caution">
    <text evidence="19">The sequence shown here is derived from an EMBL/GenBank/DDBJ whole genome shotgun (WGS) entry which is preliminary data.</text>
</comment>
<keyword evidence="11 15" id="KW-0175">Coiled coil</keyword>
<dbReference type="GO" id="GO:0061630">
    <property type="term" value="F:ubiquitin protein ligase activity"/>
    <property type="evidence" value="ECO:0007669"/>
    <property type="project" value="UniProtKB-EC"/>
</dbReference>
<dbReference type="PROSITE" id="PS50089">
    <property type="entry name" value="ZF_RING_2"/>
    <property type="match status" value="1"/>
</dbReference>
<dbReference type="InterPro" id="IPR058643">
    <property type="entry name" value="BRE1-like_CC"/>
</dbReference>
<keyword evidence="10 15" id="KW-0156">Chromatin regulator</keyword>
<evidence type="ECO:0000259" key="18">
    <source>
        <dbReference type="PROSITE" id="PS50089"/>
    </source>
</evidence>
<feature type="coiled-coil region" evidence="16">
    <location>
        <begin position="275"/>
        <end position="302"/>
    </location>
</feature>